<dbReference type="Gene3D" id="3.30.1330.10">
    <property type="entry name" value="PurM-like, N-terminal domain"/>
    <property type="match status" value="1"/>
</dbReference>
<dbReference type="EC" id="6.3.4.13" evidence="16"/>
<dbReference type="CDD" id="cd08645">
    <property type="entry name" value="FMT_core_GART"/>
    <property type="match status" value="1"/>
</dbReference>
<keyword evidence="9 16" id="KW-0479">Metal-binding</keyword>
<evidence type="ECO:0000256" key="9">
    <source>
        <dbReference type="ARBA" id="ARBA00022723"/>
    </source>
</evidence>
<keyword evidence="7 16" id="KW-0436">Ligase</keyword>
<dbReference type="GO" id="GO:0006189">
    <property type="term" value="P:'de novo' IMP biosynthetic process"/>
    <property type="evidence" value="ECO:0007669"/>
    <property type="project" value="UniProtKB-UniRule"/>
</dbReference>
<dbReference type="SUPFAM" id="SSF51246">
    <property type="entry name" value="Rudiment single hybrid motif"/>
    <property type="match status" value="1"/>
</dbReference>
<evidence type="ECO:0000256" key="13">
    <source>
        <dbReference type="ARBA" id="ARBA00023211"/>
    </source>
</evidence>
<dbReference type="PROSITE" id="PS00184">
    <property type="entry name" value="GARS"/>
    <property type="match status" value="1"/>
</dbReference>
<dbReference type="GO" id="GO:0004641">
    <property type="term" value="F:phosphoribosylformylglycinamidine cyclo-ligase activity"/>
    <property type="evidence" value="ECO:0007669"/>
    <property type="project" value="UniProtKB-EC"/>
</dbReference>
<dbReference type="InterPro" id="IPR020562">
    <property type="entry name" value="PRibGlycinamide_synth_N"/>
</dbReference>
<dbReference type="FunFam" id="3.30.470.20:FF:000018">
    <property type="entry name" value="Trifunctional purine biosynthetic protein adenosine-3"/>
    <property type="match status" value="1"/>
</dbReference>
<comment type="caution">
    <text evidence="18">The sequence shown here is derived from an EMBL/GenBank/DDBJ whole genome shotgun (WGS) entry which is preliminary data.</text>
</comment>
<reference evidence="18" key="1">
    <citation type="submission" date="2019-08" db="EMBL/GenBank/DDBJ databases">
        <title>The genome of the North American firefly Photinus pyralis.</title>
        <authorList>
            <consortium name="Photinus pyralis genome working group"/>
            <person name="Fallon T.R."/>
            <person name="Sander Lower S.E."/>
            <person name="Weng J.-K."/>
        </authorList>
    </citation>
    <scope>NUCLEOTIDE SEQUENCE</scope>
    <source>
        <strain evidence="18">TRF0915ILg1</strain>
        <tissue evidence="18">Whole body</tissue>
    </source>
</reference>
<evidence type="ECO:0000256" key="15">
    <source>
        <dbReference type="PROSITE-ProRule" id="PRU00409"/>
    </source>
</evidence>
<dbReference type="EC" id="2.1.2.2" evidence="16"/>
<dbReference type="InterPro" id="IPR036676">
    <property type="entry name" value="PurM-like_C_sf"/>
</dbReference>
<evidence type="ECO:0000256" key="3">
    <source>
        <dbReference type="ARBA" id="ARBA00005174"/>
    </source>
</evidence>
<dbReference type="Pfam" id="PF00551">
    <property type="entry name" value="Formyl_trans_N"/>
    <property type="match status" value="1"/>
</dbReference>
<evidence type="ECO:0000256" key="4">
    <source>
        <dbReference type="ARBA" id="ARBA00007423"/>
    </source>
</evidence>
<sequence length="1007" mass="108957">MNANVLVIGGGGREHAVVWKLSQSSQVKNIYVAPGNLIFEKYMQNVHCVNINIKDFKEIADWCKTNQINLVVVGPEDPLANGIADVLLSHNIPVFGPQKDAAQIESNKQWAKDFMDRHGIPTARWKAFTKAEEAKNFINSATFPALVVKASGLAAGKGVIVAKDKQEACDAVDSILTNKKFGSAGESVVIEELLTGEEVSVLAFCDGKTIKAMLPSQDHKRIFDGDQGGNTGGMGAYCPCPLLNDDQFNYVKTHVLEKAVNGFIKENIKFVGVLYAGLMICESGPKVLEFNCRFGDPETEVILPLLESDLYSVMDSCCNGSLHTVELKWKKNVSAVGVVLASRGYPESSSKGQVITGIEEITKLQDHVVFHCGTAIKDNDIVTNGGRVLIAVALAPQLVHATARAARAAEMIKFDGKQHRRDIAHKGISRSILKSGKLTYKASGVDITAGDNLVDHIKPLAKSTQIPGVMGGIGGFGGLFDVKLAGFKDPLLVSGTDGVGTKLKIAQEIGHHDTIGIDLVAMCVNDVLAHGAEPLFFLDYFACGNLNVEVTKQVVAGIAKGCELAQCALIGGETAEMPDMYPVGEYDLAGFGVGAVERNHLLPRVNDITEGDVLIGLPSSGVHSNGFSLVRKVVNMSGFTYNQPAPFSDHGKSLGEELLTPTRIYVKELKEIIKDGKMKAFAHITGGGLLENLPRVLPPSHAAHLNAANWIIPKVFGWLAVEGGINEYEMLRTFNCGIGAVLVVKKEAELDVLQRLLANGAVKIGEIKQKQQDSPSVIVNNFDKSMEAIMKPFIPATITKIATPKKRVAVLISGSGTNLQALINATQDPTKHMGAEIVLVISNKPDVQGLKRAENANILTKVISHKNYETRVDYDRALHQELVDAQIDIVCLAGFMRILSGEFTRKWSGHILNVHPSLLPLFKGAHAWKQALEAGVRVTGCSVHFVEEDIDAGAIIVQKTVPIEWDDTEETLLNRIHTVEHQAYPRALQLLATGKVKLGENKKLIWC</sequence>
<dbReference type="InterPro" id="IPR020559">
    <property type="entry name" value="PRibGlycinamide_synth_CS"/>
</dbReference>
<comment type="pathway">
    <text evidence="2 16">Purine metabolism; IMP biosynthesis via de novo pathway; N(2)-formyl-N(1)-(5-phospho-D-ribosyl)glycinamide from N(1)-(5-phospho-D-ribosyl)glycinamide (10-formyl THF route): step 1/1.</text>
</comment>
<evidence type="ECO:0000313" key="18">
    <source>
        <dbReference type="EMBL" id="KAF2896504.1"/>
    </source>
</evidence>
<dbReference type="Gene3D" id="3.40.50.170">
    <property type="entry name" value="Formyl transferase, N-terminal domain"/>
    <property type="match status" value="1"/>
</dbReference>
<dbReference type="Gene3D" id="3.40.50.20">
    <property type="match status" value="1"/>
</dbReference>
<dbReference type="GO" id="GO:0046872">
    <property type="term" value="F:metal ion binding"/>
    <property type="evidence" value="ECO:0007669"/>
    <property type="project" value="UniProtKB-KW"/>
</dbReference>
<keyword evidence="14 16" id="KW-0511">Multifunctional enzyme</keyword>
<evidence type="ECO:0000256" key="8">
    <source>
        <dbReference type="ARBA" id="ARBA00022679"/>
    </source>
</evidence>
<protein>
    <recommendedName>
        <fullName evidence="16">Trifunctional purine biosynthetic protein adenosine-3</fullName>
    </recommendedName>
    <domain>
        <recommendedName>
            <fullName evidence="16">Phosphoribosylamine--glycine ligase</fullName>
            <ecNumber evidence="16">6.3.4.13</ecNumber>
        </recommendedName>
        <alternativeName>
            <fullName evidence="16">Glycinamide ribonucleotide synthetase</fullName>
            <shortName evidence="16">GARS</shortName>
        </alternativeName>
        <alternativeName>
            <fullName evidence="16">Phosphoribosylglycinamide synthetase</fullName>
        </alternativeName>
    </domain>
    <domain>
        <recommendedName>
            <fullName evidence="16">Phosphoribosylformylglycinamidine cyclo-ligase</fullName>
            <ecNumber evidence="16">6.3.3.1</ecNumber>
        </recommendedName>
        <alternativeName>
            <fullName evidence="16">AIR synthase</fullName>
            <shortName evidence="16">AIRS</shortName>
        </alternativeName>
        <alternativeName>
            <fullName evidence="16">Phosphoribosyl-aminoimidazole synthetase</fullName>
        </alternativeName>
    </domain>
    <domain>
        <recommendedName>
            <fullName evidence="16">Phosphoribosylglycinamide formyltransferase</fullName>
            <ecNumber evidence="16">2.1.2.2</ecNumber>
        </recommendedName>
        <alternativeName>
            <fullName evidence="16">5'-phosphoribosylglycinamide transformylase</fullName>
        </alternativeName>
        <alternativeName>
            <fullName evidence="16">GAR transformylase</fullName>
            <shortName evidence="16">GART</shortName>
        </alternativeName>
    </domain>
</protein>
<dbReference type="OrthoDB" id="2018833at2759"/>
<comment type="pathway">
    <text evidence="1 16">Purine metabolism; IMP biosynthesis via de novo pathway; 5-amino-1-(5-phospho-D-ribosyl)imidazole from N(2)-formyl-N(1)-(5-phospho-D-ribosyl)glycinamide: step 2/2.</text>
</comment>
<dbReference type="SUPFAM" id="SSF55326">
    <property type="entry name" value="PurM N-terminal domain-like"/>
    <property type="match status" value="1"/>
</dbReference>
<dbReference type="Pfam" id="PF02769">
    <property type="entry name" value="AIRS_C"/>
    <property type="match status" value="1"/>
</dbReference>
<dbReference type="NCBIfam" id="TIGR00877">
    <property type="entry name" value="purD"/>
    <property type="match status" value="1"/>
</dbReference>
<dbReference type="EC" id="6.3.3.1" evidence="16"/>
<dbReference type="InterPro" id="IPR020561">
    <property type="entry name" value="PRibGlycinamid_synth_ATP-grasp"/>
</dbReference>
<dbReference type="InterPro" id="IPR013815">
    <property type="entry name" value="ATP_grasp_subdomain_1"/>
</dbReference>
<dbReference type="PROSITE" id="PS50975">
    <property type="entry name" value="ATP_GRASP"/>
    <property type="match status" value="1"/>
</dbReference>
<dbReference type="InterPro" id="IPR004607">
    <property type="entry name" value="GART"/>
</dbReference>
<gene>
    <name evidence="18" type="ORF">ILUMI_09669</name>
</gene>
<evidence type="ECO:0000256" key="16">
    <source>
        <dbReference type="RuleBase" id="RU363089"/>
    </source>
</evidence>
<proteinExistence type="inferred from homology"/>
<dbReference type="Gene3D" id="3.90.600.10">
    <property type="entry name" value="Phosphoribosylglycinamide synthetase, C-terminal domain"/>
    <property type="match status" value="1"/>
</dbReference>
<dbReference type="SUPFAM" id="SSF56059">
    <property type="entry name" value="Glutathione synthetase ATP-binding domain-like"/>
    <property type="match status" value="1"/>
</dbReference>
<comment type="similarity">
    <text evidence="6 16">In the central section; belongs to the AIR synthase family.</text>
</comment>
<keyword evidence="19" id="KW-1185">Reference proteome</keyword>
<organism evidence="18 19">
    <name type="scientific">Ignelater luminosus</name>
    <name type="common">Cucubano</name>
    <name type="synonym">Pyrophorus luminosus</name>
    <dbReference type="NCBI Taxonomy" id="2038154"/>
    <lineage>
        <taxon>Eukaryota</taxon>
        <taxon>Metazoa</taxon>
        <taxon>Ecdysozoa</taxon>
        <taxon>Arthropoda</taxon>
        <taxon>Hexapoda</taxon>
        <taxon>Insecta</taxon>
        <taxon>Pterygota</taxon>
        <taxon>Neoptera</taxon>
        <taxon>Endopterygota</taxon>
        <taxon>Coleoptera</taxon>
        <taxon>Polyphaga</taxon>
        <taxon>Elateriformia</taxon>
        <taxon>Elateroidea</taxon>
        <taxon>Elateridae</taxon>
        <taxon>Agrypninae</taxon>
        <taxon>Pyrophorini</taxon>
        <taxon>Ignelater</taxon>
    </lineage>
</organism>
<dbReference type="FunFam" id="3.30.1490.20:FF:000006">
    <property type="entry name" value="phosphoribosylamine--glycine ligase, chloroplastic-like"/>
    <property type="match status" value="1"/>
</dbReference>
<dbReference type="Gene3D" id="3.90.650.10">
    <property type="entry name" value="PurM-like C-terminal domain"/>
    <property type="match status" value="1"/>
</dbReference>
<dbReference type="GO" id="GO:0005524">
    <property type="term" value="F:ATP binding"/>
    <property type="evidence" value="ECO:0007669"/>
    <property type="project" value="UniProtKB-UniRule"/>
</dbReference>
<dbReference type="SMART" id="SM01210">
    <property type="entry name" value="GARS_C"/>
    <property type="match status" value="1"/>
</dbReference>
<keyword evidence="11 16" id="KW-0658">Purine biosynthesis</keyword>
<dbReference type="GO" id="GO:0046084">
    <property type="term" value="P:adenine biosynthetic process"/>
    <property type="evidence" value="ECO:0007669"/>
    <property type="project" value="TreeGrafter"/>
</dbReference>
<dbReference type="PANTHER" id="PTHR10520">
    <property type="entry name" value="TRIFUNCTIONAL PURINE BIOSYNTHETIC PROTEIN ADENOSINE-3-RELATED"/>
    <property type="match status" value="1"/>
</dbReference>
<dbReference type="FunFam" id="3.30.1330.10:FF:000001">
    <property type="entry name" value="Phosphoribosylformylglycinamidine cyclo-ligase"/>
    <property type="match status" value="1"/>
</dbReference>
<dbReference type="Gene3D" id="3.30.470.20">
    <property type="entry name" value="ATP-grasp fold, B domain"/>
    <property type="match status" value="1"/>
</dbReference>
<dbReference type="InterPro" id="IPR036477">
    <property type="entry name" value="Formyl_transf_N_sf"/>
</dbReference>
<evidence type="ECO:0000256" key="5">
    <source>
        <dbReference type="ARBA" id="ARBA00008630"/>
    </source>
</evidence>
<dbReference type="CDD" id="cd02196">
    <property type="entry name" value="PurM"/>
    <property type="match status" value="1"/>
</dbReference>
<dbReference type="Pfam" id="PF01071">
    <property type="entry name" value="GARS_A"/>
    <property type="match status" value="1"/>
</dbReference>
<dbReference type="InterPro" id="IPR037123">
    <property type="entry name" value="PRibGlycinamide_synth_C_sf"/>
</dbReference>
<dbReference type="GO" id="GO:0005829">
    <property type="term" value="C:cytosol"/>
    <property type="evidence" value="ECO:0007669"/>
    <property type="project" value="TreeGrafter"/>
</dbReference>
<dbReference type="SUPFAM" id="SSF56042">
    <property type="entry name" value="PurM C-terminal domain-like"/>
    <property type="match status" value="1"/>
</dbReference>
<dbReference type="PROSITE" id="PS00373">
    <property type="entry name" value="GART"/>
    <property type="match status" value="1"/>
</dbReference>
<dbReference type="InterPro" id="IPR016188">
    <property type="entry name" value="PurM-like_N"/>
</dbReference>
<evidence type="ECO:0000256" key="1">
    <source>
        <dbReference type="ARBA" id="ARBA00004686"/>
    </source>
</evidence>
<evidence type="ECO:0000256" key="14">
    <source>
        <dbReference type="ARBA" id="ARBA00023268"/>
    </source>
</evidence>
<dbReference type="InterPro" id="IPR011054">
    <property type="entry name" value="Rudment_hybrid_motif"/>
</dbReference>
<dbReference type="Proteomes" id="UP000801492">
    <property type="component" value="Unassembled WGS sequence"/>
</dbReference>
<dbReference type="NCBIfam" id="TIGR00639">
    <property type="entry name" value="PurN"/>
    <property type="match status" value="1"/>
</dbReference>
<dbReference type="FunFam" id="3.90.650.10:FF:000019">
    <property type="entry name" value="Trifunctional purine biosynthetic protein adenosine-3"/>
    <property type="match status" value="1"/>
</dbReference>
<dbReference type="HAMAP" id="MF_00138">
    <property type="entry name" value="GARS"/>
    <property type="match status" value="1"/>
</dbReference>
<dbReference type="InterPro" id="IPR000115">
    <property type="entry name" value="PRibGlycinamide_synth"/>
</dbReference>
<dbReference type="FunFam" id="3.40.50.20:FF:000006">
    <property type="entry name" value="Phosphoribosylamine--glycine ligase, chloroplastic"/>
    <property type="match status" value="1"/>
</dbReference>
<keyword evidence="12 15" id="KW-0067">ATP-binding</keyword>
<dbReference type="InterPro" id="IPR020560">
    <property type="entry name" value="PRibGlycinamide_synth_C-dom"/>
</dbReference>
<comment type="catalytic activity">
    <reaction evidence="16">
        <text>N(1)-(5-phospho-beta-D-ribosyl)glycinamide + (6R)-10-formyltetrahydrofolate = N(2)-formyl-N(1)-(5-phospho-beta-D-ribosyl)glycinamide + (6S)-5,6,7,8-tetrahydrofolate + H(+)</text>
        <dbReference type="Rhea" id="RHEA:15053"/>
        <dbReference type="ChEBI" id="CHEBI:15378"/>
        <dbReference type="ChEBI" id="CHEBI:57453"/>
        <dbReference type="ChEBI" id="CHEBI:143788"/>
        <dbReference type="ChEBI" id="CHEBI:147286"/>
        <dbReference type="ChEBI" id="CHEBI:195366"/>
        <dbReference type="EC" id="2.1.2.2"/>
    </reaction>
</comment>
<evidence type="ECO:0000256" key="7">
    <source>
        <dbReference type="ARBA" id="ARBA00022598"/>
    </source>
</evidence>
<dbReference type="Pfam" id="PF02844">
    <property type="entry name" value="GARS_N"/>
    <property type="match status" value="1"/>
</dbReference>
<dbReference type="SUPFAM" id="SSF52440">
    <property type="entry name" value="PreATP-grasp domain"/>
    <property type="match status" value="1"/>
</dbReference>
<accession>A0A8K0GEB1</accession>
<dbReference type="InterPro" id="IPR004733">
    <property type="entry name" value="PurM_cligase"/>
</dbReference>
<name>A0A8K0GEB1_IGNLU</name>
<dbReference type="InterPro" id="IPR011761">
    <property type="entry name" value="ATP-grasp"/>
</dbReference>
<dbReference type="InterPro" id="IPR010918">
    <property type="entry name" value="PurM-like_C_dom"/>
</dbReference>
<dbReference type="GO" id="GO:0004637">
    <property type="term" value="F:phosphoribosylamine-glycine ligase activity"/>
    <property type="evidence" value="ECO:0007669"/>
    <property type="project" value="UniProtKB-UniRule"/>
</dbReference>
<dbReference type="SMART" id="SM01209">
    <property type="entry name" value="GARS_A"/>
    <property type="match status" value="1"/>
</dbReference>
<evidence type="ECO:0000256" key="6">
    <source>
        <dbReference type="ARBA" id="ARBA00008696"/>
    </source>
</evidence>
<dbReference type="AlphaFoldDB" id="A0A8K0GEB1"/>
<evidence type="ECO:0000256" key="10">
    <source>
        <dbReference type="ARBA" id="ARBA00022741"/>
    </source>
</evidence>
<dbReference type="FunFam" id="3.90.600.10:FF:000001">
    <property type="entry name" value="Trifunctional purine biosynthetic protein adenosine-3"/>
    <property type="match status" value="1"/>
</dbReference>
<comment type="catalytic activity">
    <reaction evidence="16">
        <text>5-phospho-beta-D-ribosylamine + glycine + ATP = N(1)-(5-phospho-beta-D-ribosyl)glycinamide + ADP + phosphate + H(+)</text>
        <dbReference type="Rhea" id="RHEA:17453"/>
        <dbReference type="ChEBI" id="CHEBI:15378"/>
        <dbReference type="ChEBI" id="CHEBI:30616"/>
        <dbReference type="ChEBI" id="CHEBI:43474"/>
        <dbReference type="ChEBI" id="CHEBI:57305"/>
        <dbReference type="ChEBI" id="CHEBI:58681"/>
        <dbReference type="ChEBI" id="CHEBI:143788"/>
        <dbReference type="ChEBI" id="CHEBI:456216"/>
        <dbReference type="EC" id="6.3.4.13"/>
    </reaction>
</comment>
<dbReference type="SUPFAM" id="SSF53328">
    <property type="entry name" value="Formyltransferase"/>
    <property type="match status" value="1"/>
</dbReference>
<dbReference type="InterPro" id="IPR016185">
    <property type="entry name" value="PreATP-grasp_dom_sf"/>
</dbReference>
<comment type="similarity">
    <text evidence="5 16">In the C-terminal section; belongs to the GART family.</text>
</comment>
<comment type="similarity">
    <text evidence="4 16">In the N-terminal section; belongs to the GARS family.</text>
</comment>
<comment type="catalytic activity">
    <reaction evidence="16">
        <text>2-formamido-N(1)-(5-O-phospho-beta-D-ribosyl)acetamidine + ATP = 5-amino-1-(5-phospho-beta-D-ribosyl)imidazole + ADP + phosphate + H(+)</text>
        <dbReference type="Rhea" id="RHEA:23032"/>
        <dbReference type="ChEBI" id="CHEBI:15378"/>
        <dbReference type="ChEBI" id="CHEBI:30616"/>
        <dbReference type="ChEBI" id="CHEBI:43474"/>
        <dbReference type="ChEBI" id="CHEBI:137981"/>
        <dbReference type="ChEBI" id="CHEBI:147287"/>
        <dbReference type="ChEBI" id="CHEBI:456216"/>
        <dbReference type="EC" id="6.3.3.1"/>
    </reaction>
</comment>
<keyword evidence="10 15" id="KW-0547">Nucleotide-binding</keyword>
<dbReference type="InterPro" id="IPR001555">
    <property type="entry name" value="GART_AS"/>
</dbReference>
<evidence type="ECO:0000259" key="17">
    <source>
        <dbReference type="PROSITE" id="PS50975"/>
    </source>
</evidence>
<dbReference type="Gene3D" id="3.30.1490.20">
    <property type="entry name" value="ATP-grasp fold, A domain"/>
    <property type="match status" value="1"/>
</dbReference>
<dbReference type="GO" id="GO:0004644">
    <property type="term" value="F:phosphoribosylglycinamide formyltransferase activity"/>
    <property type="evidence" value="ECO:0007669"/>
    <property type="project" value="UniProtKB-EC"/>
</dbReference>
<feature type="domain" description="ATP-grasp" evidence="17">
    <location>
        <begin position="112"/>
        <end position="319"/>
    </location>
</feature>
<dbReference type="InterPro" id="IPR002376">
    <property type="entry name" value="Formyl_transf_N"/>
</dbReference>
<dbReference type="PANTHER" id="PTHR10520:SF12">
    <property type="entry name" value="TRIFUNCTIONAL PURINE BIOSYNTHETIC PROTEIN ADENOSINE-3"/>
    <property type="match status" value="1"/>
</dbReference>
<dbReference type="Pfam" id="PF00586">
    <property type="entry name" value="AIRS"/>
    <property type="match status" value="1"/>
</dbReference>
<evidence type="ECO:0000313" key="19">
    <source>
        <dbReference type="Proteomes" id="UP000801492"/>
    </source>
</evidence>
<keyword evidence="13 16" id="KW-0464">Manganese</keyword>
<dbReference type="EMBL" id="VTPC01004998">
    <property type="protein sequence ID" value="KAF2896504.1"/>
    <property type="molecule type" value="Genomic_DNA"/>
</dbReference>
<dbReference type="NCBIfam" id="TIGR00878">
    <property type="entry name" value="purM"/>
    <property type="match status" value="1"/>
</dbReference>
<dbReference type="Pfam" id="PF02843">
    <property type="entry name" value="GARS_C"/>
    <property type="match status" value="1"/>
</dbReference>
<dbReference type="HAMAP" id="MF_01930">
    <property type="entry name" value="PurN"/>
    <property type="match status" value="1"/>
</dbReference>
<evidence type="ECO:0000256" key="12">
    <source>
        <dbReference type="ARBA" id="ARBA00022840"/>
    </source>
</evidence>
<evidence type="ECO:0000256" key="11">
    <source>
        <dbReference type="ARBA" id="ARBA00022755"/>
    </source>
</evidence>
<dbReference type="InterPro" id="IPR036921">
    <property type="entry name" value="PurM-like_N_sf"/>
</dbReference>
<comment type="pathway">
    <text evidence="3 16">Purine metabolism; IMP biosynthesis via de novo pathway; N(1)-(5-phospho-D-ribosyl)glycinamide from 5-phospho-alpha-D-ribose 1-diphosphate: step 2/2.</text>
</comment>
<keyword evidence="8" id="KW-0808">Transferase</keyword>
<evidence type="ECO:0000256" key="2">
    <source>
        <dbReference type="ARBA" id="ARBA00005054"/>
    </source>
</evidence>
<dbReference type="FunFam" id="3.40.50.170:FF:000006">
    <property type="entry name" value="Trifunctional purine biosynthetic protein adenosine-3"/>
    <property type="match status" value="1"/>
</dbReference>
<dbReference type="UniPathway" id="UPA00074">
    <property type="reaction ID" value="UER00125"/>
</dbReference>
<dbReference type="HAMAP" id="MF_00741">
    <property type="entry name" value="AIRS"/>
    <property type="match status" value="1"/>
</dbReference>